<dbReference type="InterPro" id="IPR002347">
    <property type="entry name" value="SDR_fam"/>
</dbReference>
<evidence type="ECO:0000313" key="4">
    <source>
        <dbReference type="Proteomes" id="UP000674234"/>
    </source>
</evidence>
<feature type="region of interest" description="Disordered" evidence="2">
    <location>
        <begin position="258"/>
        <end position="287"/>
    </location>
</feature>
<dbReference type="Gene3D" id="3.40.50.720">
    <property type="entry name" value="NAD(P)-binding Rossmann-like Domain"/>
    <property type="match status" value="1"/>
</dbReference>
<keyword evidence="4" id="KW-1185">Reference proteome</keyword>
<dbReference type="Proteomes" id="UP000674234">
    <property type="component" value="Unassembled WGS sequence"/>
</dbReference>
<sequence>MSWDPRALPDLTGRTVAVTGGNAGIGYFICEQLAAAGADVVILGRDPGRVATAVRSITSRTPDARVTSIPLDLVDPESVEAAAAALNRLDRLDALIHNAGLTQPGKRRETTRQGVEVALATNHLGHFALTALAMPALSATPGSRIVPIGSAITRMIGFDLDDLGSERSYGRQRAYAQSKHAVQVFGFELDRRLRAAGADIRSVVAHPGFGLDGASPRRERIEEPSALSRLTALLLAPISHGNDRAAWPAVRAAVDPDAEGGQYYGPARGGAGDPVPGRPPRSALDPGLGARLWTMSEELSGVEFRVPAARA</sequence>
<organism evidence="3 4">
    <name type="scientific">Microbispora oryzae</name>
    <dbReference type="NCBI Taxonomy" id="2806554"/>
    <lineage>
        <taxon>Bacteria</taxon>
        <taxon>Bacillati</taxon>
        <taxon>Actinomycetota</taxon>
        <taxon>Actinomycetes</taxon>
        <taxon>Streptosporangiales</taxon>
        <taxon>Streptosporangiaceae</taxon>
        <taxon>Microbispora</taxon>
    </lineage>
</organism>
<reference evidence="3" key="1">
    <citation type="submission" date="2021-02" db="EMBL/GenBank/DDBJ databases">
        <title>Draft genome sequence of Microbispora sp. RL4-1S isolated from rice leaves in Thailand.</title>
        <authorList>
            <person name="Muangham S."/>
            <person name="Duangmal K."/>
        </authorList>
    </citation>
    <scope>NUCLEOTIDE SEQUENCE</scope>
    <source>
        <strain evidence="3">RL4-1S</strain>
    </source>
</reference>
<evidence type="ECO:0000313" key="3">
    <source>
        <dbReference type="EMBL" id="MBP2704830.1"/>
    </source>
</evidence>
<dbReference type="EMBL" id="JAFCNB010000006">
    <property type="protein sequence ID" value="MBP2704830.1"/>
    <property type="molecule type" value="Genomic_DNA"/>
</dbReference>
<dbReference type="InterPro" id="IPR036291">
    <property type="entry name" value="NAD(P)-bd_dom_sf"/>
</dbReference>
<keyword evidence="1" id="KW-0560">Oxidoreductase</keyword>
<accession>A0A941AI55</accession>
<dbReference type="AlphaFoldDB" id="A0A941AI55"/>
<name>A0A941AI55_9ACTN</name>
<gene>
    <name evidence="3" type="ORF">JOL79_13500</name>
</gene>
<comment type="caution">
    <text evidence="3">The sequence shown here is derived from an EMBL/GenBank/DDBJ whole genome shotgun (WGS) entry which is preliminary data.</text>
</comment>
<dbReference type="GO" id="GO:0016491">
    <property type="term" value="F:oxidoreductase activity"/>
    <property type="evidence" value="ECO:0007669"/>
    <property type="project" value="UniProtKB-KW"/>
</dbReference>
<evidence type="ECO:0000256" key="2">
    <source>
        <dbReference type="SAM" id="MobiDB-lite"/>
    </source>
</evidence>
<dbReference type="SUPFAM" id="SSF51735">
    <property type="entry name" value="NAD(P)-binding Rossmann-fold domains"/>
    <property type="match status" value="1"/>
</dbReference>
<protein>
    <submittedName>
        <fullName evidence="3">SDR family NAD(P)-dependent oxidoreductase</fullName>
    </submittedName>
</protein>
<evidence type="ECO:0000256" key="1">
    <source>
        <dbReference type="ARBA" id="ARBA00023002"/>
    </source>
</evidence>
<dbReference type="Pfam" id="PF00106">
    <property type="entry name" value="adh_short"/>
    <property type="match status" value="1"/>
</dbReference>
<dbReference type="PRINTS" id="PR00081">
    <property type="entry name" value="GDHRDH"/>
</dbReference>
<dbReference type="PANTHER" id="PTHR43157">
    <property type="entry name" value="PHOSPHATIDYLINOSITOL-GLYCAN BIOSYNTHESIS CLASS F PROTEIN-RELATED"/>
    <property type="match status" value="1"/>
</dbReference>
<dbReference type="PANTHER" id="PTHR43157:SF31">
    <property type="entry name" value="PHOSPHATIDYLINOSITOL-GLYCAN BIOSYNTHESIS CLASS F PROTEIN"/>
    <property type="match status" value="1"/>
</dbReference>
<proteinExistence type="predicted"/>